<feature type="domain" description="Multidrug resistance protein MdtA-like barrel-sandwich hybrid" evidence="7">
    <location>
        <begin position="72"/>
        <end position="213"/>
    </location>
</feature>
<dbReference type="InterPro" id="IPR058627">
    <property type="entry name" value="MdtA-like_C"/>
</dbReference>
<dbReference type="Gene3D" id="1.10.287.470">
    <property type="entry name" value="Helix hairpin bin"/>
    <property type="match status" value="1"/>
</dbReference>
<dbReference type="GO" id="GO:0022857">
    <property type="term" value="F:transmembrane transporter activity"/>
    <property type="evidence" value="ECO:0007669"/>
    <property type="project" value="InterPro"/>
</dbReference>
<evidence type="ECO:0000313" key="11">
    <source>
        <dbReference type="Proteomes" id="UP000186098"/>
    </source>
</evidence>
<proteinExistence type="inferred from homology"/>
<feature type="region of interest" description="Disordered" evidence="4">
    <location>
        <begin position="388"/>
        <end position="412"/>
    </location>
</feature>
<dbReference type="NCBIfam" id="TIGR01730">
    <property type="entry name" value="RND_mfp"/>
    <property type="match status" value="1"/>
</dbReference>
<keyword evidence="5" id="KW-0732">Signal</keyword>
<dbReference type="Proteomes" id="UP000186098">
    <property type="component" value="Unassembled WGS sequence"/>
</dbReference>
<feature type="coiled-coil region" evidence="3">
    <location>
        <begin position="149"/>
        <end position="176"/>
    </location>
</feature>
<evidence type="ECO:0000256" key="1">
    <source>
        <dbReference type="ARBA" id="ARBA00004196"/>
    </source>
</evidence>
<feature type="signal peptide" evidence="5">
    <location>
        <begin position="1"/>
        <end position="38"/>
    </location>
</feature>
<organism evidence="10 11">
    <name type="scientific">Phaeovulum vinaykumarii</name>
    <dbReference type="NCBI Taxonomy" id="407234"/>
    <lineage>
        <taxon>Bacteria</taxon>
        <taxon>Pseudomonadati</taxon>
        <taxon>Pseudomonadota</taxon>
        <taxon>Alphaproteobacteria</taxon>
        <taxon>Rhodobacterales</taxon>
        <taxon>Paracoccaceae</taxon>
        <taxon>Phaeovulum</taxon>
    </lineage>
</organism>
<dbReference type="GO" id="GO:0005886">
    <property type="term" value="C:plasma membrane"/>
    <property type="evidence" value="ECO:0007669"/>
    <property type="project" value="TreeGrafter"/>
</dbReference>
<dbReference type="Pfam" id="PF25967">
    <property type="entry name" value="RND-MFP_C"/>
    <property type="match status" value="1"/>
</dbReference>
<comment type="subcellular location">
    <subcellularLocation>
        <location evidence="1">Cell envelope</location>
    </subcellularLocation>
</comment>
<evidence type="ECO:0000259" key="6">
    <source>
        <dbReference type="Pfam" id="PF25876"/>
    </source>
</evidence>
<evidence type="ECO:0000256" key="2">
    <source>
        <dbReference type="ARBA" id="ARBA00009477"/>
    </source>
</evidence>
<feature type="domain" description="Multidrug resistance protein MdtA-like C-terminal permuted SH3" evidence="9">
    <location>
        <begin position="308"/>
        <end position="369"/>
    </location>
</feature>
<dbReference type="GO" id="GO:0030313">
    <property type="term" value="C:cell envelope"/>
    <property type="evidence" value="ECO:0007669"/>
    <property type="project" value="UniProtKB-SubCell"/>
</dbReference>
<feature type="domain" description="Multidrug resistance protein MdtA-like beta-barrel" evidence="8">
    <location>
        <begin position="217"/>
        <end position="304"/>
    </location>
</feature>
<evidence type="ECO:0000256" key="3">
    <source>
        <dbReference type="SAM" id="Coils"/>
    </source>
</evidence>
<keyword evidence="3" id="KW-0175">Coiled coil</keyword>
<name>A0A1N7L985_9RHOB</name>
<evidence type="ECO:0000256" key="5">
    <source>
        <dbReference type="SAM" id="SignalP"/>
    </source>
</evidence>
<feature type="domain" description="Multidrug resistance protein MdtA-like alpha-helical hairpin" evidence="6">
    <location>
        <begin position="116"/>
        <end position="180"/>
    </location>
</feature>
<dbReference type="InterPro" id="IPR058624">
    <property type="entry name" value="MdtA-like_HH"/>
</dbReference>
<dbReference type="AlphaFoldDB" id="A0A1N7L985"/>
<dbReference type="GO" id="GO:0046677">
    <property type="term" value="P:response to antibiotic"/>
    <property type="evidence" value="ECO:0007669"/>
    <property type="project" value="TreeGrafter"/>
</dbReference>
<keyword evidence="11" id="KW-1185">Reference proteome</keyword>
<dbReference type="Gene3D" id="2.40.50.100">
    <property type="match status" value="1"/>
</dbReference>
<evidence type="ECO:0000256" key="4">
    <source>
        <dbReference type="SAM" id="MobiDB-lite"/>
    </source>
</evidence>
<dbReference type="Pfam" id="PF25944">
    <property type="entry name" value="Beta-barrel_RND"/>
    <property type="match status" value="1"/>
</dbReference>
<accession>A0A1N7L985</accession>
<evidence type="ECO:0000259" key="9">
    <source>
        <dbReference type="Pfam" id="PF25967"/>
    </source>
</evidence>
<reference evidence="11" key="1">
    <citation type="submission" date="2017-01" db="EMBL/GenBank/DDBJ databases">
        <authorList>
            <person name="Varghese N."/>
            <person name="Submissions S."/>
        </authorList>
    </citation>
    <scope>NUCLEOTIDE SEQUENCE [LARGE SCALE GENOMIC DNA]</scope>
    <source>
        <strain evidence="11">DSM 18714</strain>
    </source>
</reference>
<gene>
    <name evidence="10" type="ORF">SAMN05421795_102715</name>
</gene>
<evidence type="ECO:0000313" key="10">
    <source>
        <dbReference type="EMBL" id="SIS70404.1"/>
    </source>
</evidence>
<dbReference type="Gene3D" id="2.40.30.170">
    <property type="match status" value="1"/>
</dbReference>
<comment type="similarity">
    <text evidence="2">Belongs to the membrane fusion protein (MFP) (TC 8.A.1) family.</text>
</comment>
<dbReference type="SUPFAM" id="SSF111369">
    <property type="entry name" value="HlyD-like secretion proteins"/>
    <property type="match status" value="1"/>
</dbReference>
<dbReference type="Pfam" id="PF25917">
    <property type="entry name" value="BSH_RND"/>
    <property type="match status" value="1"/>
</dbReference>
<dbReference type="STRING" id="407234.SAMN05421795_102715"/>
<dbReference type="InterPro" id="IPR006143">
    <property type="entry name" value="RND_pump_MFP"/>
</dbReference>
<dbReference type="PANTHER" id="PTHR30158:SF3">
    <property type="entry name" value="MULTIDRUG EFFLUX PUMP SUBUNIT ACRA-RELATED"/>
    <property type="match status" value="1"/>
</dbReference>
<protein>
    <submittedName>
        <fullName evidence="10">Membrane fusion protein, multidrug efflux system</fullName>
    </submittedName>
</protein>
<dbReference type="InterPro" id="IPR058626">
    <property type="entry name" value="MdtA-like_b-barrel"/>
</dbReference>
<evidence type="ECO:0000259" key="8">
    <source>
        <dbReference type="Pfam" id="PF25944"/>
    </source>
</evidence>
<dbReference type="EMBL" id="FTOM01000002">
    <property type="protein sequence ID" value="SIS70404.1"/>
    <property type="molecule type" value="Genomic_DNA"/>
</dbReference>
<dbReference type="InterPro" id="IPR058625">
    <property type="entry name" value="MdtA-like_BSH"/>
</dbReference>
<dbReference type="Pfam" id="PF25876">
    <property type="entry name" value="HH_MFP_RND"/>
    <property type="match status" value="1"/>
</dbReference>
<dbReference type="OrthoDB" id="7811737at2"/>
<dbReference type="Gene3D" id="2.40.420.20">
    <property type="match status" value="1"/>
</dbReference>
<sequence>MTLTTTAPACRSERPAAALLLLSLLLPLFLALSGAAAAQEGAPPAKVGVMEMTRAEVAQTTVLPGRAVAFQKVDLRPRVEGVVEDILYTPGRPVKAGDPMFRIDDAAYRAEVAADRSELTKARAALELARSAYARASQLEGSGYTAAEVESARADLAEAEASVEAAEAALDYAQTQLSWTTITSPIHGVPDVAAVSVGDLVTAGQADALTTITRLDPIYVDMIEASARMLSLRSRIAGGELHRSNRLEARLVLENGQVYEGAGELVTPGVSVATSTGTFTARFRFDNPRRMILPGMFVRGEVVVGSVDAFLVPQRAATRAVTGALTVYVVDDTGHARQLSLTESGSSGNAWIVEDGLEEGAQLIVDGLKSLRDGQAVIPELSVIDAEGLVQPAPETPDKAANPDTAATGTKD</sequence>
<dbReference type="RefSeq" id="WP_083947643.1">
    <property type="nucleotide sequence ID" value="NZ_FTOM01000002.1"/>
</dbReference>
<evidence type="ECO:0000259" key="7">
    <source>
        <dbReference type="Pfam" id="PF25917"/>
    </source>
</evidence>
<dbReference type="PANTHER" id="PTHR30158">
    <property type="entry name" value="ACRA/E-RELATED COMPONENT OF DRUG EFFLUX TRANSPORTER"/>
    <property type="match status" value="1"/>
</dbReference>
<feature type="chain" id="PRO_5012207599" evidence="5">
    <location>
        <begin position="39"/>
        <end position="412"/>
    </location>
</feature>